<accession>A0A3D8J497</accession>
<organism evidence="1 2">
    <name type="scientific">Helicobacter anseris</name>
    <dbReference type="NCBI Taxonomy" id="375926"/>
    <lineage>
        <taxon>Bacteria</taxon>
        <taxon>Pseudomonadati</taxon>
        <taxon>Campylobacterota</taxon>
        <taxon>Epsilonproteobacteria</taxon>
        <taxon>Campylobacterales</taxon>
        <taxon>Helicobacteraceae</taxon>
        <taxon>Helicobacter</taxon>
    </lineage>
</organism>
<dbReference type="Pfam" id="PF03382">
    <property type="entry name" value="DUF285"/>
    <property type="match status" value="1"/>
</dbReference>
<dbReference type="NCBIfam" id="TIGR02167">
    <property type="entry name" value="Liste_lipo_26"/>
    <property type="match status" value="3"/>
</dbReference>
<gene>
    <name evidence="1" type="ORF">CQA57_06995</name>
</gene>
<dbReference type="InterPro" id="IPR011889">
    <property type="entry name" value="Liste_lipo_26"/>
</dbReference>
<reference evidence="1 2" key="1">
    <citation type="submission" date="2018-04" db="EMBL/GenBank/DDBJ databases">
        <title>Novel Campyloabacter and Helicobacter Species and Strains.</title>
        <authorList>
            <person name="Mannion A.J."/>
            <person name="Shen Z."/>
            <person name="Fox J.G."/>
        </authorList>
    </citation>
    <scope>NUCLEOTIDE SEQUENCE [LARGE SCALE GENOMIC DNA]</scope>
    <source>
        <strain evidence="1 2">MIT 04-9362</strain>
    </source>
</reference>
<name>A0A3D8J497_9HELI</name>
<evidence type="ECO:0008006" key="3">
    <source>
        <dbReference type="Google" id="ProtNLM"/>
    </source>
</evidence>
<comment type="caution">
    <text evidence="1">The sequence shown here is derived from an EMBL/GenBank/DDBJ whole genome shotgun (WGS) entry which is preliminary data.</text>
</comment>
<evidence type="ECO:0000313" key="2">
    <source>
        <dbReference type="Proteomes" id="UP000256695"/>
    </source>
</evidence>
<dbReference type="RefSeq" id="WP_115579525.1">
    <property type="nucleotide sequence ID" value="NZ_NXLX01000021.1"/>
</dbReference>
<keyword evidence="2" id="KW-1185">Reference proteome</keyword>
<dbReference type="SUPFAM" id="SSF141571">
    <property type="entry name" value="Pentapeptide repeat-like"/>
    <property type="match status" value="1"/>
</dbReference>
<evidence type="ECO:0000313" key="1">
    <source>
        <dbReference type="EMBL" id="RDU72342.1"/>
    </source>
</evidence>
<proteinExistence type="predicted"/>
<dbReference type="AlphaFoldDB" id="A0A3D8J497"/>
<sequence>MKYTPKTKKELKTLCNNLSINLININTSLITDMSELFLNTKRINFTGIENWDTSSVKDMYCMFDGCNSFNADLSRWNVSNVENMAYMFYNCNSFNADLSKWNVSNVVCSVGMFAGCNSFNADLSSWNVGNVKYMQEMFADMPKYNKPSWYEKD</sequence>
<dbReference type="OrthoDB" id="5354002at2"/>
<dbReference type="InterPro" id="IPR005046">
    <property type="entry name" value="DUF285"/>
</dbReference>
<protein>
    <recommendedName>
        <fullName evidence="3">BspA family leucine-rich repeat surface protein</fullName>
    </recommendedName>
</protein>
<dbReference type="Proteomes" id="UP000256695">
    <property type="component" value="Unassembled WGS sequence"/>
</dbReference>
<dbReference type="EMBL" id="NXLX01000021">
    <property type="protein sequence ID" value="RDU72342.1"/>
    <property type="molecule type" value="Genomic_DNA"/>
</dbReference>
<dbReference type="Gene3D" id="2.160.20.80">
    <property type="entry name" value="E3 ubiquitin-protein ligase SopA"/>
    <property type="match status" value="1"/>
</dbReference>